<keyword evidence="4" id="KW-1185">Reference proteome</keyword>
<dbReference type="PROSITE" id="PS00290">
    <property type="entry name" value="IG_MHC"/>
    <property type="match status" value="1"/>
</dbReference>
<dbReference type="InterPro" id="IPR013783">
    <property type="entry name" value="Ig-like_fold"/>
</dbReference>
<dbReference type="STRING" id="61819.ENSACIP00000007089"/>
<dbReference type="GeneTree" id="ENSGT00940000161847"/>
<dbReference type="InterPro" id="IPR007110">
    <property type="entry name" value="Ig-like_dom"/>
</dbReference>
<dbReference type="Pfam" id="PF07654">
    <property type="entry name" value="C1-set"/>
    <property type="match status" value="1"/>
</dbReference>
<dbReference type="SUPFAM" id="SSF48726">
    <property type="entry name" value="Immunoglobulin"/>
    <property type="match status" value="1"/>
</dbReference>
<dbReference type="InterPro" id="IPR003006">
    <property type="entry name" value="Ig/MHC_CS"/>
</dbReference>
<reference evidence="3" key="2">
    <citation type="submission" date="2025-09" db="UniProtKB">
        <authorList>
            <consortium name="Ensembl"/>
        </authorList>
    </citation>
    <scope>IDENTIFICATION</scope>
</reference>
<evidence type="ECO:0000313" key="4">
    <source>
        <dbReference type="Proteomes" id="UP000261340"/>
    </source>
</evidence>
<dbReference type="Gene3D" id="2.60.40.10">
    <property type="entry name" value="Immunoglobulins"/>
    <property type="match status" value="1"/>
</dbReference>
<proteinExistence type="predicted"/>
<dbReference type="InterPro" id="IPR036179">
    <property type="entry name" value="Ig-like_dom_sf"/>
</dbReference>
<sequence>KGKDQILKIREANTLICFVSHFFPPSIKIKWTKNNIKVEVEDPFIKCLSNSDGTSYVFSDLNFVPEDGDIYSCTVEHEALKEPLTRFWGENKSFTSC</sequence>
<dbReference type="PROSITE" id="PS50835">
    <property type="entry name" value="IG_LIKE"/>
    <property type="match status" value="1"/>
</dbReference>
<dbReference type="PANTHER" id="PTHR19944:SF86">
    <property type="entry name" value="HLA CLASS II HISTOCOMPATIBILITY ANTIGEN, DR ALPHA CHAIN"/>
    <property type="match status" value="1"/>
</dbReference>
<organism evidence="3 4">
    <name type="scientific">Amphilophus citrinellus</name>
    <name type="common">Midas cichlid</name>
    <name type="synonym">Cichlasoma citrinellum</name>
    <dbReference type="NCBI Taxonomy" id="61819"/>
    <lineage>
        <taxon>Eukaryota</taxon>
        <taxon>Metazoa</taxon>
        <taxon>Chordata</taxon>
        <taxon>Craniata</taxon>
        <taxon>Vertebrata</taxon>
        <taxon>Euteleostomi</taxon>
        <taxon>Actinopterygii</taxon>
        <taxon>Neopterygii</taxon>
        <taxon>Teleostei</taxon>
        <taxon>Neoteleostei</taxon>
        <taxon>Acanthomorphata</taxon>
        <taxon>Ovalentaria</taxon>
        <taxon>Cichlomorphae</taxon>
        <taxon>Cichliformes</taxon>
        <taxon>Cichlidae</taxon>
        <taxon>New World cichlids</taxon>
        <taxon>Cichlasomatinae</taxon>
        <taxon>Heroini</taxon>
        <taxon>Amphilophus</taxon>
    </lineage>
</organism>
<dbReference type="InterPro" id="IPR050160">
    <property type="entry name" value="MHC/Immunoglobulin"/>
</dbReference>
<dbReference type="AlphaFoldDB" id="A0A3Q0R4T3"/>
<dbReference type="OMA" id="ANTLICF"/>
<evidence type="ECO:0000256" key="1">
    <source>
        <dbReference type="ARBA" id="ARBA00023319"/>
    </source>
</evidence>
<accession>A0A3Q0R4T3</accession>
<dbReference type="SMART" id="SM00407">
    <property type="entry name" value="IGc1"/>
    <property type="match status" value="1"/>
</dbReference>
<evidence type="ECO:0000313" key="3">
    <source>
        <dbReference type="Ensembl" id="ENSACIP00000007089.1"/>
    </source>
</evidence>
<dbReference type="PANTHER" id="PTHR19944">
    <property type="entry name" value="MHC CLASS II-RELATED"/>
    <property type="match status" value="1"/>
</dbReference>
<dbReference type="Ensembl" id="ENSACIT00000007301.1">
    <property type="protein sequence ID" value="ENSACIP00000007089.1"/>
    <property type="gene ID" value="ENSACIG00000005570.1"/>
</dbReference>
<name>A0A3Q0R4T3_AMPCI</name>
<keyword evidence="1" id="KW-0393">Immunoglobulin domain</keyword>
<protein>
    <recommendedName>
        <fullName evidence="2">Ig-like domain-containing protein</fullName>
    </recommendedName>
</protein>
<evidence type="ECO:0000259" key="2">
    <source>
        <dbReference type="PROSITE" id="PS50835"/>
    </source>
</evidence>
<dbReference type="Proteomes" id="UP000261340">
    <property type="component" value="Unplaced"/>
</dbReference>
<feature type="domain" description="Ig-like" evidence="2">
    <location>
        <begin position="1"/>
        <end position="85"/>
    </location>
</feature>
<reference evidence="3" key="1">
    <citation type="submission" date="2025-08" db="UniProtKB">
        <authorList>
            <consortium name="Ensembl"/>
        </authorList>
    </citation>
    <scope>IDENTIFICATION</scope>
</reference>
<dbReference type="InterPro" id="IPR003597">
    <property type="entry name" value="Ig_C1-set"/>
</dbReference>